<comment type="caution">
    <text evidence="3">The sequence shown here is derived from an EMBL/GenBank/DDBJ whole genome shotgun (WGS) entry which is preliminary data.</text>
</comment>
<dbReference type="GeneID" id="34576717"/>
<evidence type="ECO:0000313" key="3">
    <source>
        <dbReference type="EMBL" id="OGE52727.1"/>
    </source>
</evidence>
<sequence length="1276" mass="136242">MVVMENGQVAETTVKSNGRQEVNKPRRKGFLRWTVGLVVRLCIWYALVTPFLQCPSNLAELTETSPRVCKPYLIARAHVEPYVTPYYDTYAALYVDQARPYVKVLNERVYTPASKVAKSGYEKYGAPALDKAQIYGAEQWRVQVTPRVQSARDKANQLYLAKVDPYVQQSVTVVSPYYQKANSAAMTVYWDHLVPFYTRSQPFIGKTYATSQGILTTHVMPGARYTWSSAVYFANSSLWPHVTGLYSEQVEPQLVKIGQRLASYREGKRLRAVVEEADSTSSLQPVYSKTTQTEEPVHTTSTVTSTSTTEAPVQPTLSATEQAQQDRVKIESDLERWQAKFALAADKGIEDLEERIEEIVSALVASSANSYGQSLSTALQSVSAEQLSSVKKRINALAESMPDEDAPEVEESTGDQLVREIRTSAISVRDRAHALREWFTSFDEELVRRVGAAVDSTLAVLDSIRDLGLQEIGMRWAWMDGVTYKDWAKYHALKVQLEDWRNEIRDVGVHHKSVSEARTVASDILDSGMQVAEQAAKELVRLKDVGLWKIAAREVSDNFDTRNESPPPRPKSQEEPEESEDISVDSDHDETSEAVSDSATQREDVNEEATSSPDDASEDIDEAPEAESSPAVVAEEDGFDGNAESVLADAIVDEQPSVRPAFGVAAADVGSYQEPILDDEDSDALHSLANKAGDTYAEASKAVSEAIYGASVTPGVGDQAASFASDQYSHAWSAASEVLYGTPLSPGEKVSSAASKKYAEAVAAASSVIYGTPTPVIQSLVGEASSAYADSTVQAKILYEIAKSQVLGQMAQSSAPAHSQLLASIEAAYSGSVKYATEELESKLRAVRATPTPSSAGPLAQISSIASSRLDQGLSLASEQLAQVRQTASPTSDSGFQPFVLDAQRRYYEAVGLAHDHYSAFVSTASDAVYGSPTPTPAPGSFKGLVEEAGSQYEQASSLASASLVAVVASASSVISSADDGKAKSIIDDASSRYNAALSAASSSLSLASASASSAIYGTTPGPVESLSSQASENWENLVSKVSEQIYGAPTPYLQQVVKDQRAHFEAVHEIISELIVGKQPSFTESVLSKLQAAYETPYPTAAVSSASGYISETYETASSAAAAAISDVLSVEDIMQHANDQLHAAVDAASVGIYGTPKGSFEQATDAAADAYSTASAHVSSAVYGKESDYIDIAKGAIEDIQSKASAAIYGEEPNAVESATLRLAGAVESAKSQLADLAASASSVASEAAETAASHVEDATSSVRSAASSVKDEL</sequence>
<dbReference type="AlphaFoldDB" id="A0A1F5LHY3"/>
<evidence type="ECO:0000256" key="1">
    <source>
        <dbReference type="SAM" id="MobiDB-lite"/>
    </source>
</evidence>
<keyword evidence="2" id="KW-0472">Membrane</keyword>
<protein>
    <recommendedName>
        <fullName evidence="5">Transcription factor hoxa13</fullName>
    </recommendedName>
</protein>
<feature type="region of interest" description="Disordered" evidence="1">
    <location>
        <begin position="558"/>
        <end position="632"/>
    </location>
</feature>
<dbReference type="EMBL" id="LXJU01000009">
    <property type="protein sequence ID" value="OGE52727.1"/>
    <property type="molecule type" value="Genomic_DNA"/>
</dbReference>
<dbReference type="Proteomes" id="UP000177622">
    <property type="component" value="Unassembled WGS sequence"/>
</dbReference>
<feature type="compositionally biased region" description="Low complexity" evidence="1">
    <location>
        <begin position="299"/>
        <end position="309"/>
    </location>
</feature>
<dbReference type="RefSeq" id="XP_022488167.1">
    <property type="nucleotide sequence ID" value="XM_022631983.1"/>
</dbReference>
<evidence type="ECO:0008006" key="5">
    <source>
        <dbReference type="Google" id="ProtNLM"/>
    </source>
</evidence>
<feature type="compositionally biased region" description="Acidic residues" evidence="1">
    <location>
        <begin position="615"/>
        <end position="625"/>
    </location>
</feature>
<feature type="region of interest" description="Disordered" evidence="1">
    <location>
        <begin position="1255"/>
        <end position="1276"/>
    </location>
</feature>
<proteinExistence type="predicted"/>
<dbReference type="STRING" id="1835702.A0A1F5LHY3"/>
<evidence type="ECO:0000256" key="2">
    <source>
        <dbReference type="SAM" id="Phobius"/>
    </source>
</evidence>
<feature type="transmembrane region" description="Helical" evidence="2">
    <location>
        <begin position="29"/>
        <end position="47"/>
    </location>
</feature>
<reference evidence="3 4" key="1">
    <citation type="journal article" date="2016" name="Sci. Rep.">
        <title>Penicillium arizonense, a new, genome sequenced fungal species, reveals a high chemical diversity in secreted metabolites.</title>
        <authorList>
            <person name="Grijseels S."/>
            <person name="Nielsen J.C."/>
            <person name="Randelovic M."/>
            <person name="Nielsen J."/>
            <person name="Nielsen K.F."/>
            <person name="Workman M."/>
            <person name="Frisvad J.C."/>
        </authorList>
    </citation>
    <scope>NUCLEOTIDE SEQUENCE [LARGE SCALE GENOMIC DNA]</scope>
    <source>
        <strain evidence="3 4">CBS 141311</strain>
    </source>
</reference>
<accession>A0A1F5LHY3</accession>
<keyword evidence="2" id="KW-0812">Transmembrane</keyword>
<keyword evidence="2" id="KW-1133">Transmembrane helix</keyword>
<feature type="compositionally biased region" description="Low complexity" evidence="1">
    <location>
        <begin position="1263"/>
        <end position="1276"/>
    </location>
</feature>
<evidence type="ECO:0000313" key="4">
    <source>
        <dbReference type="Proteomes" id="UP000177622"/>
    </source>
</evidence>
<feature type="region of interest" description="Disordered" evidence="1">
    <location>
        <begin position="283"/>
        <end position="323"/>
    </location>
</feature>
<name>A0A1F5LHY3_PENAI</name>
<feature type="compositionally biased region" description="Polar residues" evidence="1">
    <location>
        <begin position="283"/>
        <end position="294"/>
    </location>
</feature>
<feature type="compositionally biased region" description="Acidic residues" evidence="1">
    <location>
        <begin position="575"/>
        <end position="584"/>
    </location>
</feature>
<organism evidence="3 4">
    <name type="scientific">Penicillium arizonense</name>
    <dbReference type="NCBI Taxonomy" id="1835702"/>
    <lineage>
        <taxon>Eukaryota</taxon>
        <taxon>Fungi</taxon>
        <taxon>Dikarya</taxon>
        <taxon>Ascomycota</taxon>
        <taxon>Pezizomycotina</taxon>
        <taxon>Eurotiomycetes</taxon>
        <taxon>Eurotiomycetidae</taxon>
        <taxon>Eurotiales</taxon>
        <taxon>Aspergillaceae</taxon>
        <taxon>Penicillium</taxon>
    </lineage>
</organism>
<gene>
    <name evidence="3" type="ORF">PENARI_c009G09298</name>
</gene>
<dbReference type="PANTHER" id="PTHR23242">
    <property type="entry name" value="TRANSCRIPTION FACTOR HOXA13"/>
    <property type="match status" value="1"/>
</dbReference>
<keyword evidence="4" id="KW-1185">Reference proteome</keyword>
<dbReference type="OrthoDB" id="3260408at2759"/>
<dbReference type="PANTHER" id="PTHR23242:SF9">
    <property type="entry name" value="TRANSCRIPTION FACTOR HOXA13"/>
    <property type="match status" value="1"/>
</dbReference>